<dbReference type="InterPro" id="IPR037197">
    <property type="entry name" value="WWE_dom_sf"/>
</dbReference>
<evidence type="ECO:0000256" key="5">
    <source>
        <dbReference type="SAM" id="MobiDB-lite"/>
    </source>
</evidence>
<dbReference type="OMA" id="GWFVEDL"/>
<keyword evidence="2" id="KW-0677">Repeat</keyword>
<evidence type="ECO:0000256" key="3">
    <source>
        <dbReference type="ARBA" id="ARBA00022980"/>
    </source>
</evidence>
<keyword evidence="3" id="KW-0689">Ribosomal protein</keyword>
<dbReference type="InterPro" id="IPR036322">
    <property type="entry name" value="WD40_repeat_dom_sf"/>
</dbReference>
<evidence type="ECO:0000256" key="4">
    <source>
        <dbReference type="PROSITE-ProRule" id="PRU00221"/>
    </source>
</evidence>
<organism evidence="7 8">
    <name type="scientific">Leptomonas pyrrhocoris</name>
    <name type="common">Firebug parasite</name>
    <dbReference type="NCBI Taxonomy" id="157538"/>
    <lineage>
        <taxon>Eukaryota</taxon>
        <taxon>Discoba</taxon>
        <taxon>Euglenozoa</taxon>
        <taxon>Kinetoplastea</taxon>
        <taxon>Metakinetoplastina</taxon>
        <taxon>Trypanosomatida</taxon>
        <taxon>Trypanosomatidae</taxon>
        <taxon>Leishmaniinae</taxon>
        <taxon>Leptomonas</taxon>
    </lineage>
</organism>
<feature type="compositionally biased region" description="Low complexity" evidence="5">
    <location>
        <begin position="15"/>
        <end position="30"/>
    </location>
</feature>
<dbReference type="InterPro" id="IPR015943">
    <property type="entry name" value="WD40/YVTN_repeat-like_dom_sf"/>
</dbReference>
<protein>
    <recommendedName>
        <fullName evidence="6">WWE domain-containing protein</fullName>
    </recommendedName>
</protein>
<dbReference type="InterPro" id="IPR019775">
    <property type="entry name" value="WD40_repeat_CS"/>
</dbReference>
<dbReference type="PANTHER" id="PTHR19848:SF8">
    <property type="entry name" value="F-BOX AND WD REPEAT DOMAIN CONTAINING 7"/>
    <property type="match status" value="1"/>
</dbReference>
<dbReference type="AlphaFoldDB" id="A0A0N0VHZ3"/>
<dbReference type="SUPFAM" id="SSF117839">
    <property type="entry name" value="WWE domain"/>
    <property type="match status" value="1"/>
</dbReference>
<dbReference type="OrthoDB" id="674604at2759"/>
<dbReference type="Pfam" id="PF00400">
    <property type="entry name" value="WD40"/>
    <property type="match status" value="4"/>
</dbReference>
<dbReference type="EMBL" id="LGTL01000001">
    <property type="protein sequence ID" value="KPA86904.1"/>
    <property type="molecule type" value="Genomic_DNA"/>
</dbReference>
<name>A0A0N0VHZ3_LEPPY</name>
<dbReference type="CDD" id="cd00200">
    <property type="entry name" value="WD40"/>
    <property type="match status" value="1"/>
</dbReference>
<evidence type="ECO:0000313" key="8">
    <source>
        <dbReference type="Proteomes" id="UP000037923"/>
    </source>
</evidence>
<feature type="region of interest" description="Disordered" evidence="5">
    <location>
        <begin position="1"/>
        <end position="46"/>
    </location>
</feature>
<dbReference type="Gene3D" id="2.130.10.10">
    <property type="entry name" value="YVTN repeat-like/Quinoprotein amine dehydrogenase"/>
    <property type="match status" value="2"/>
</dbReference>
<reference evidence="7 8" key="1">
    <citation type="submission" date="2015-07" db="EMBL/GenBank/DDBJ databases">
        <title>High-quality genome of monoxenous trypanosomatid Leptomonas pyrrhocoris.</title>
        <authorList>
            <person name="Flegontov P."/>
            <person name="Butenko A."/>
            <person name="Firsov S."/>
            <person name="Vlcek C."/>
            <person name="Logacheva M.D."/>
            <person name="Field M."/>
            <person name="Filatov D."/>
            <person name="Flegontova O."/>
            <person name="Gerasimov E."/>
            <person name="Jackson A.P."/>
            <person name="Kelly S."/>
            <person name="Opperdoes F."/>
            <person name="O'Reilly A."/>
            <person name="Votypka J."/>
            <person name="Yurchenko V."/>
            <person name="Lukes J."/>
        </authorList>
    </citation>
    <scope>NUCLEOTIDE SEQUENCE [LARGE SCALE GENOMIC DNA]</scope>
    <source>
        <strain evidence="7">H10</strain>
    </source>
</reference>
<dbReference type="GeneID" id="26901238"/>
<feature type="domain" description="WWE" evidence="6">
    <location>
        <begin position="93"/>
        <end position="182"/>
    </location>
</feature>
<feature type="repeat" description="WD" evidence="4">
    <location>
        <begin position="369"/>
        <end position="410"/>
    </location>
</feature>
<evidence type="ECO:0000313" key="7">
    <source>
        <dbReference type="EMBL" id="KPA86904.1"/>
    </source>
</evidence>
<keyword evidence="3" id="KW-0687">Ribonucleoprotein</keyword>
<feature type="repeat" description="WD" evidence="4">
    <location>
        <begin position="455"/>
        <end position="496"/>
    </location>
</feature>
<accession>A0A0N0VHZ3</accession>
<feature type="compositionally biased region" description="Low complexity" evidence="5">
    <location>
        <begin position="37"/>
        <end position="46"/>
    </location>
</feature>
<dbReference type="InterPro" id="IPR004170">
    <property type="entry name" value="WWE_dom"/>
</dbReference>
<dbReference type="PROSITE" id="PS50294">
    <property type="entry name" value="WD_REPEATS_REGION"/>
    <property type="match status" value="2"/>
</dbReference>
<dbReference type="SUPFAM" id="SSF50978">
    <property type="entry name" value="WD40 repeat-like"/>
    <property type="match status" value="1"/>
</dbReference>
<sequence length="579" mass="61802">MGAGGSSNRKIGTGDAAHGNHSAAAASAAGARKESASEAAAAAVAADSPVKRGAALRVIERHLKPGETLSGGVGGVVEGVNDSRGDAAGGVPPPPPEANAEGTLFGWFVEDLDRPGTWEPYNKESADRLEDAFLHLRDTCAVVMKKRTYTVSLTKMQQLSSVGGAVTAAISGAASRTREVKRVPVVQYADPVTGEMKVKEASLNMVDPFAEDEEEQEGSGLDAGQAIAQGAGDTVGFAAAAASPVPLYEGSAPVWGRLPHLIRTVIPHTAPIYTMEMTSNLELLCPEARAVAEPAGGALVLSSGKDRQLLEWSLDTARVVTTYELPQITDKHSVLTATYSVTGKWMIAGLDDRTARLYAIGNPNEIHQLKGHTHKVYGAGILAGDLQAVTASMDCRVKVWDIPTGMCVHTFIPHKSHIFALRPHPVDANFALTAGEDRNVCLHDFRQGNSVVGIFTGHDRTVWDLDWNPVDGTFASCGMDSTVRIYDPRASTTAMTTLHSHTRAVHSLKYTPAGRGLLTCSKDFLVNLTGTNDWRVRWEAKAHATTVFRVRYHAEKEVMLTAASDSSVNVWSWKAVNQL</sequence>
<feature type="repeat" description="WD" evidence="4">
    <location>
        <begin position="540"/>
        <end position="579"/>
    </location>
</feature>
<dbReference type="PANTHER" id="PTHR19848">
    <property type="entry name" value="WD40 REPEAT PROTEIN"/>
    <property type="match status" value="1"/>
</dbReference>
<dbReference type="SMART" id="SM00320">
    <property type="entry name" value="WD40"/>
    <property type="match status" value="7"/>
</dbReference>
<keyword evidence="8" id="KW-1185">Reference proteome</keyword>
<dbReference type="Gene3D" id="3.30.720.50">
    <property type="match status" value="1"/>
</dbReference>
<comment type="caution">
    <text evidence="7">The sequence shown here is derived from an EMBL/GenBank/DDBJ whole genome shotgun (WGS) entry which is preliminary data.</text>
</comment>
<dbReference type="PROSITE" id="PS50082">
    <property type="entry name" value="WD_REPEATS_2"/>
    <property type="match status" value="3"/>
</dbReference>
<dbReference type="PROSITE" id="PS00678">
    <property type="entry name" value="WD_REPEATS_1"/>
    <property type="match status" value="1"/>
</dbReference>
<dbReference type="Proteomes" id="UP000037923">
    <property type="component" value="Unassembled WGS sequence"/>
</dbReference>
<gene>
    <name evidence="7" type="ORF">ABB37_00941</name>
</gene>
<dbReference type="VEuPathDB" id="TriTrypDB:LpyrH10_01_9410"/>
<evidence type="ECO:0000256" key="1">
    <source>
        <dbReference type="ARBA" id="ARBA00022574"/>
    </source>
</evidence>
<evidence type="ECO:0000259" key="6">
    <source>
        <dbReference type="PROSITE" id="PS50918"/>
    </source>
</evidence>
<dbReference type="RefSeq" id="XP_015665343.1">
    <property type="nucleotide sequence ID" value="XM_015797335.1"/>
</dbReference>
<proteinExistence type="predicted"/>
<evidence type="ECO:0000256" key="2">
    <source>
        <dbReference type="ARBA" id="ARBA00022737"/>
    </source>
</evidence>
<keyword evidence="1 4" id="KW-0853">WD repeat</keyword>
<dbReference type="Pfam" id="PF02825">
    <property type="entry name" value="WWE"/>
    <property type="match status" value="1"/>
</dbReference>
<dbReference type="InterPro" id="IPR001680">
    <property type="entry name" value="WD40_rpt"/>
</dbReference>
<feature type="compositionally biased region" description="Polar residues" evidence="5">
    <location>
        <begin position="1"/>
        <end position="10"/>
    </location>
</feature>
<dbReference type="PROSITE" id="PS50918">
    <property type="entry name" value="WWE"/>
    <property type="match status" value="1"/>
</dbReference>
<dbReference type="GO" id="GO:0005840">
    <property type="term" value="C:ribosome"/>
    <property type="evidence" value="ECO:0007669"/>
    <property type="project" value="UniProtKB-KW"/>
</dbReference>